<evidence type="ECO:0000313" key="2">
    <source>
        <dbReference type="EMBL" id="VEL35186.1"/>
    </source>
</evidence>
<organism evidence="2 3">
    <name type="scientific">Protopolystoma xenopodis</name>
    <dbReference type="NCBI Taxonomy" id="117903"/>
    <lineage>
        <taxon>Eukaryota</taxon>
        <taxon>Metazoa</taxon>
        <taxon>Spiralia</taxon>
        <taxon>Lophotrochozoa</taxon>
        <taxon>Platyhelminthes</taxon>
        <taxon>Monogenea</taxon>
        <taxon>Polyopisthocotylea</taxon>
        <taxon>Polystomatidea</taxon>
        <taxon>Polystomatidae</taxon>
        <taxon>Protopolystoma</taxon>
    </lineage>
</organism>
<dbReference type="AlphaFoldDB" id="A0A3S5CTC3"/>
<dbReference type="EMBL" id="CAAALY010249255">
    <property type="protein sequence ID" value="VEL35186.1"/>
    <property type="molecule type" value="Genomic_DNA"/>
</dbReference>
<evidence type="ECO:0000313" key="3">
    <source>
        <dbReference type="Proteomes" id="UP000784294"/>
    </source>
</evidence>
<feature type="compositionally biased region" description="Acidic residues" evidence="1">
    <location>
        <begin position="205"/>
        <end position="226"/>
    </location>
</feature>
<reference evidence="2" key="1">
    <citation type="submission" date="2018-11" db="EMBL/GenBank/DDBJ databases">
        <authorList>
            <consortium name="Pathogen Informatics"/>
        </authorList>
    </citation>
    <scope>NUCLEOTIDE SEQUENCE</scope>
</reference>
<gene>
    <name evidence="2" type="ORF">PXEA_LOCUS28626</name>
</gene>
<evidence type="ECO:0000256" key="1">
    <source>
        <dbReference type="SAM" id="MobiDB-lite"/>
    </source>
</evidence>
<accession>A0A3S5CTC3</accession>
<dbReference type="Proteomes" id="UP000784294">
    <property type="component" value="Unassembled WGS sequence"/>
</dbReference>
<name>A0A3S5CTC3_9PLAT</name>
<sequence>MMPNKYDLQSEKACFSIFDFACSSLGHATSSLLSFGSRKLQKVLFVMPKGPDDVPSCSETKHLETLSPEISWPSDLHPELHGDIVYSQSTSYSSPLDSCSHSLSPRSDGILASGAESIQPGSYGPWRDSCFESRASKFEVGHISGARVEQESSPPVSEWSLLTEPNQALVLDQPRSHLALSNPVSFASLSQVQEESFCDGSGEPSMEDDLGDEEDEEAPSELEVTGDEVRDEGNTSGQSQCEEEEEEVPVLRDFPLPADDSPTDHSLCSSSPSGPSLAISEGIVTNSLQEALSLIDSPPATPATPISHCAPVEIFQSETALTSGEIVTHTSRFPELFLATISTELPTETQEEQLRMDDHVTSPYESHICNSPPVFCECSPNSHFSADTAIASISTSSFVAGQPRASQITLSASGPNSFNSLPLIEGSCELTIGSPGIQSLLLNIGK</sequence>
<feature type="region of interest" description="Disordered" evidence="1">
    <location>
        <begin position="192"/>
        <end position="247"/>
    </location>
</feature>
<proteinExistence type="predicted"/>
<comment type="caution">
    <text evidence="2">The sequence shown here is derived from an EMBL/GenBank/DDBJ whole genome shotgun (WGS) entry which is preliminary data.</text>
</comment>
<protein>
    <submittedName>
        <fullName evidence="2">Uncharacterized protein</fullName>
    </submittedName>
</protein>
<keyword evidence="3" id="KW-1185">Reference proteome</keyword>